<dbReference type="PROSITE" id="PS51059">
    <property type="entry name" value="PARP_CATALYTIC"/>
    <property type="match status" value="1"/>
</dbReference>
<evidence type="ECO:0000256" key="19">
    <source>
        <dbReference type="ARBA" id="ARBA00023027"/>
    </source>
</evidence>
<feature type="domain" description="PARP catalytic" evidence="34">
    <location>
        <begin position="818"/>
        <end position="1045"/>
    </location>
</feature>
<dbReference type="GO" id="GO:0005694">
    <property type="term" value="C:chromosome"/>
    <property type="evidence" value="ECO:0007669"/>
    <property type="project" value="UniProtKB-SubCell"/>
</dbReference>
<evidence type="ECO:0000256" key="30">
    <source>
        <dbReference type="RuleBase" id="RU362114"/>
    </source>
</evidence>
<keyword evidence="8" id="KW-0399">Innate immunity</keyword>
<dbReference type="GeneID" id="20217603"/>
<proteinExistence type="inferred from homology"/>
<evidence type="ECO:0000256" key="31">
    <source>
        <dbReference type="SAM" id="MobiDB-lite"/>
    </source>
</evidence>
<dbReference type="Gene3D" id="3.30.1740.10">
    <property type="entry name" value="Zinc finger, PARP-type"/>
    <property type="match status" value="2"/>
</dbReference>
<dbReference type="SUPFAM" id="SSF47587">
    <property type="entry name" value="Domain of poly(ADP-ribose) polymerase"/>
    <property type="match status" value="1"/>
</dbReference>
<keyword evidence="6" id="KW-1017">Isopeptide bond</keyword>
<keyword evidence="22" id="KW-0539">Nucleus</keyword>
<evidence type="ECO:0000256" key="20">
    <source>
        <dbReference type="ARBA" id="ARBA00023125"/>
    </source>
</evidence>
<keyword evidence="14" id="KW-0013">ADP-ribosylation</keyword>
<keyword evidence="5" id="KW-0963">Cytoplasm</keyword>
<evidence type="ECO:0000256" key="4">
    <source>
        <dbReference type="ARBA" id="ARBA00022454"/>
    </source>
</evidence>
<dbReference type="InterPro" id="IPR008893">
    <property type="entry name" value="WGR_domain"/>
</dbReference>
<feature type="domain" description="BRCT" evidence="33">
    <location>
        <begin position="413"/>
        <end position="490"/>
    </location>
</feature>
<comment type="similarity">
    <text evidence="25">Belongs to the ARTD/PARP family.</text>
</comment>
<evidence type="ECO:0000256" key="14">
    <source>
        <dbReference type="ARBA" id="ARBA00022765"/>
    </source>
</evidence>
<dbReference type="InterPro" id="IPR036957">
    <property type="entry name" value="Znf_PARP_sf"/>
</dbReference>
<dbReference type="GO" id="GO:0006302">
    <property type="term" value="P:double-strand break repair"/>
    <property type="evidence" value="ECO:0000318"/>
    <property type="project" value="GO_Central"/>
</dbReference>
<dbReference type="GO" id="GO:0008270">
    <property type="term" value="F:zinc ion binding"/>
    <property type="evidence" value="ECO:0007669"/>
    <property type="project" value="UniProtKB-KW"/>
</dbReference>
<dbReference type="GO" id="GO:0003677">
    <property type="term" value="F:DNA binding"/>
    <property type="evidence" value="ECO:0007669"/>
    <property type="project" value="UniProtKB-KW"/>
</dbReference>
<dbReference type="SMART" id="SM01336">
    <property type="entry name" value="zf-PARP"/>
    <property type="match status" value="2"/>
</dbReference>
<protein>
    <recommendedName>
        <fullName evidence="30">Poly [ADP-ribose] polymerase</fullName>
        <shortName evidence="30">PARP</shortName>
        <ecNumber evidence="30">2.4.2.-</ecNumber>
    </recommendedName>
</protein>
<evidence type="ECO:0000256" key="29">
    <source>
        <dbReference type="ARBA" id="ARBA00048575"/>
    </source>
</evidence>
<dbReference type="EMBL" id="KB097495">
    <property type="protein sequence ID" value="ESN96355.1"/>
    <property type="molecule type" value="Genomic_DNA"/>
</dbReference>
<evidence type="ECO:0000256" key="13">
    <source>
        <dbReference type="ARBA" id="ARBA00022737"/>
    </source>
</evidence>
<dbReference type="eggNOG" id="KOG1037">
    <property type="taxonomic scope" value="Eukaryota"/>
</dbReference>
<keyword evidence="10 30" id="KW-0808">Transferase</keyword>
<dbReference type="STRING" id="6412.T1G956"/>
<dbReference type="InterPro" id="IPR001357">
    <property type="entry name" value="BRCT_dom"/>
</dbReference>
<evidence type="ECO:0000256" key="1">
    <source>
        <dbReference type="ARBA" id="ARBA00004286"/>
    </source>
</evidence>
<dbReference type="Gene3D" id="1.10.20.130">
    <property type="match status" value="1"/>
</dbReference>
<evidence type="ECO:0000259" key="34">
    <source>
        <dbReference type="PROSITE" id="PS51059"/>
    </source>
</evidence>
<dbReference type="InParanoid" id="T1G956"/>
<dbReference type="GO" id="GO:0003950">
    <property type="term" value="F:NAD+ poly-ADP-ribosyltransferase activity"/>
    <property type="evidence" value="ECO:0000318"/>
    <property type="project" value="GO_Central"/>
</dbReference>
<reference evidence="39" key="1">
    <citation type="submission" date="2012-12" db="EMBL/GenBank/DDBJ databases">
        <authorList>
            <person name="Hellsten U."/>
            <person name="Grimwood J."/>
            <person name="Chapman J.A."/>
            <person name="Shapiro H."/>
            <person name="Aerts A."/>
            <person name="Otillar R.P."/>
            <person name="Terry A.Y."/>
            <person name="Boore J.L."/>
            <person name="Simakov O."/>
            <person name="Marletaz F."/>
            <person name="Cho S.-J."/>
            <person name="Edsinger-Gonzales E."/>
            <person name="Havlak P."/>
            <person name="Kuo D.-H."/>
            <person name="Larsson T."/>
            <person name="Lv J."/>
            <person name="Arendt D."/>
            <person name="Savage R."/>
            <person name="Osoegawa K."/>
            <person name="de Jong P."/>
            <person name="Lindberg D.R."/>
            <person name="Seaver E.C."/>
            <person name="Weisblat D.A."/>
            <person name="Putnam N.H."/>
            <person name="Grigoriev I.V."/>
            <person name="Rokhsar D.S."/>
        </authorList>
    </citation>
    <scope>NUCLEOTIDE SEQUENCE</scope>
</reference>
<keyword evidence="19 30" id="KW-0520">NAD</keyword>
<feature type="domain" description="PARP-type" evidence="32">
    <location>
        <begin position="115"/>
        <end position="206"/>
    </location>
</feature>
<dbReference type="SUPFAM" id="SSF52113">
    <property type="entry name" value="BRCT domain"/>
    <property type="match status" value="1"/>
</dbReference>
<evidence type="ECO:0000256" key="24">
    <source>
        <dbReference type="ARBA" id="ARBA00024164"/>
    </source>
</evidence>
<evidence type="ECO:0000259" key="33">
    <source>
        <dbReference type="PROSITE" id="PS50172"/>
    </source>
</evidence>
<dbReference type="InterPro" id="IPR004102">
    <property type="entry name" value="Poly(ADP-ribose)pol_reg_dom"/>
</dbReference>
<evidence type="ECO:0000256" key="9">
    <source>
        <dbReference type="ARBA" id="ARBA00022676"/>
    </source>
</evidence>
<dbReference type="FunFam" id="3.90.228.10:FF:000002">
    <property type="entry name" value="Poly [ADP-ribose] polymerase"/>
    <property type="match status" value="1"/>
</dbReference>
<evidence type="ECO:0000259" key="32">
    <source>
        <dbReference type="PROSITE" id="PS50064"/>
    </source>
</evidence>
<keyword evidence="20" id="KW-0238">DNA-binding</keyword>
<keyword evidence="17" id="KW-0391">Immunity</keyword>
<dbReference type="EC" id="2.4.2.-" evidence="30"/>
<keyword evidence="12" id="KW-0479">Metal-binding</keyword>
<dbReference type="InterPro" id="IPR008288">
    <property type="entry name" value="PARP"/>
</dbReference>
<comment type="catalytic activity">
    <reaction evidence="28">
        <text>L-tyrosyl-[protein] + NAD(+) = O-(ADP-D-ribosyl)-L-tyrosyl-[protein] + nicotinamide + H(+)</text>
        <dbReference type="Rhea" id="RHEA:58236"/>
        <dbReference type="Rhea" id="RHEA-COMP:10136"/>
        <dbReference type="Rhea" id="RHEA-COMP:15092"/>
        <dbReference type="ChEBI" id="CHEBI:15378"/>
        <dbReference type="ChEBI" id="CHEBI:17154"/>
        <dbReference type="ChEBI" id="CHEBI:46858"/>
        <dbReference type="ChEBI" id="CHEBI:57540"/>
        <dbReference type="ChEBI" id="CHEBI:142557"/>
    </reaction>
    <physiologicalReaction direction="left-to-right" evidence="28">
        <dbReference type="Rhea" id="RHEA:58237"/>
    </physiologicalReaction>
</comment>
<keyword evidence="21" id="KW-0804">Transcription</keyword>
<evidence type="ECO:0000256" key="11">
    <source>
        <dbReference type="ARBA" id="ARBA00022695"/>
    </source>
</evidence>
<keyword evidence="15" id="KW-0863">Zinc-finger</keyword>
<dbReference type="InterPro" id="IPR036616">
    <property type="entry name" value="Poly(ADP-ribose)pol_reg_dom_sf"/>
</dbReference>
<dbReference type="OrthoDB" id="429950at2759"/>
<dbReference type="OMA" id="MNFKYKY"/>
<dbReference type="HOGENOM" id="CLU_004841_0_0_1"/>
<evidence type="ECO:0000256" key="10">
    <source>
        <dbReference type="ARBA" id="ARBA00022679"/>
    </source>
</evidence>
<dbReference type="Gene3D" id="2.20.25.630">
    <property type="match status" value="1"/>
</dbReference>
<comment type="catalytic activity">
    <reaction evidence="24">
        <text>L-aspartyl-[protein] + NAD(+) = 4-O-(ADP-D-ribosyl)-L-aspartyl-[protein] + nicotinamide</text>
        <dbReference type="Rhea" id="RHEA:54424"/>
        <dbReference type="Rhea" id="RHEA-COMP:9867"/>
        <dbReference type="Rhea" id="RHEA-COMP:13832"/>
        <dbReference type="ChEBI" id="CHEBI:17154"/>
        <dbReference type="ChEBI" id="CHEBI:29961"/>
        <dbReference type="ChEBI" id="CHEBI:57540"/>
        <dbReference type="ChEBI" id="CHEBI:138102"/>
    </reaction>
    <physiologicalReaction direction="left-to-right" evidence="24">
        <dbReference type="Rhea" id="RHEA:54425"/>
    </physiologicalReaction>
</comment>
<dbReference type="GO" id="GO:0005730">
    <property type="term" value="C:nucleolus"/>
    <property type="evidence" value="ECO:0000318"/>
    <property type="project" value="GO_Central"/>
</dbReference>
<comment type="catalytic activity">
    <reaction evidence="23">
        <text>L-glutamyl-[protein] + NAD(+) = 5-O-(ADP-D-ribosyl)-L-glutamyl-[protein] + nicotinamide</text>
        <dbReference type="Rhea" id="RHEA:58224"/>
        <dbReference type="Rhea" id="RHEA-COMP:10208"/>
        <dbReference type="Rhea" id="RHEA-COMP:15089"/>
        <dbReference type="ChEBI" id="CHEBI:17154"/>
        <dbReference type="ChEBI" id="CHEBI:29973"/>
        <dbReference type="ChEBI" id="CHEBI:57540"/>
        <dbReference type="ChEBI" id="CHEBI:142540"/>
    </reaction>
    <physiologicalReaction direction="left-to-right" evidence="23">
        <dbReference type="Rhea" id="RHEA:58225"/>
    </physiologicalReaction>
</comment>
<dbReference type="FunFam" id="3.40.50.10190:FF:000051">
    <property type="entry name" value="Poly [ADP-ribose] polymerase"/>
    <property type="match status" value="1"/>
</dbReference>
<dbReference type="SUPFAM" id="SSF142921">
    <property type="entry name" value="WGR domain-like"/>
    <property type="match status" value="1"/>
</dbReference>
<dbReference type="GO" id="GO:0016779">
    <property type="term" value="F:nucleotidyltransferase activity"/>
    <property type="evidence" value="ECO:0007669"/>
    <property type="project" value="UniProtKB-KW"/>
</dbReference>
<dbReference type="CTD" id="20217603"/>
<dbReference type="Pfam" id="PF00533">
    <property type="entry name" value="BRCT"/>
    <property type="match status" value="1"/>
</dbReference>
<dbReference type="PROSITE" id="PS52007">
    <property type="entry name" value="PADR1"/>
    <property type="match status" value="1"/>
</dbReference>
<dbReference type="AlphaFoldDB" id="T1G956"/>
<dbReference type="InterPro" id="IPR050800">
    <property type="entry name" value="ARTD/PARP"/>
</dbReference>
<dbReference type="PROSITE" id="PS51977">
    <property type="entry name" value="WGR"/>
    <property type="match status" value="1"/>
</dbReference>
<evidence type="ECO:0000313" key="38">
    <source>
        <dbReference type="EnsemblMetazoa" id="HelroP95414"/>
    </source>
</evidence>
<dbReference type="Pfam" id="PF00644">
    <property type="entry name" value="PARP"/>
    <property type="match status" value="1"/>
</dbReference>
<evidence type="ECO:0000313" key="39">
    <source>
        <dbReference type="Proteomes" id="UP000015101"/>
    </source>
</evidence>
<reference evidence="38" key="3">
    <citation type="submission" date="2015-06" db="UniProtKB">
        <authorList>
            <consortium name="EnsemblMetazoa"/>
        </authorList>
    </citation>
    <scope>IDENTIFICATION</scope>
</reference>
<organism evidence="38 39">
    <name type="scientific">Helobdella robusta</name>
    <name type="common">Californian leech</name>
    <dbReference type="NCBI Taxonomy" id="6412"/>
    <lineage>
        <taxon>Eukaryota</taxon>
        <taxon>Metazoa</taxon>
        <taxon>Spiralia</taxon>
        <taxon>Lophotrochozoa</taxon>
        <taxon>Annelida</taxon>
        <taxon>Clitellata</taxon>
        <taxon>Hirudinea</taxon>
        <taxon>Rhynchobdellida</taxon>
        <taxon>Glossiphoniidae</taxon>
        <taxon>Helobdella</taxon>
    </lineage>
</organism>
<comment type="catalytic activity">
    <reaction evidence="27">
        <text>L-histidyl-[protein] + NAD(+) = N(tele)-(ADP-D-ribosyl)-L-histidyl-[protein] + nicotinamide + H(+)</text>
        <dbReference type="Rhea" id="RHEA:72071"/>
        <dbReference type="Rhea" id="RHEA-COMP:9745"/>
        <dbReference type="Rhea" id="RHEA-COMP:18085"/>
        <dbReference type="ChEBI" id="CHEBI:15378"/>
        <dbReference type="ChEBI" id="CHEBI:17154"/>
        <dbReference type="ChEBI" id="CHEBI:29979"/>
        <dbReference type="ChEBI" id="CHEBI:57540"/>
        <dbReference type="ChEBI" id="CHEBI:191398"/>
    </reaction>
    <physiologicalReaction direction="left-to-right" evidence="27">
        <dbReference type="Rhea" id="RHEA:72072"/>
    </physiologicalReaction>
</comment>
<evidence type="ECO:0000256" key="28">
    <source>
        <dbReference type="ARBA" id="ARBA00048339"/>
    </source>
</evidence>
<evidence type="ECO:0000259" key="36">
    <source>
        <dbReference type="PROSITE" id="PS51977"/>
    </source>
</evidence>
<comment type="catalytic activity">
    <reaction evidence="26">
        <text>NAD(+) + (ADP-D-ribosyl)n-acceptor = nicotinamide + (ADP-D-ribosyl)n+1-acceptor + H(+).</text>
        <dbReference type="EC" id="2.4.2.30"/>
    </reaction>
</comment>
<keyword evidence="16" id="KW-0862">Zinc</keyword>
<dbReference type="Pfam" id="PF21728">
    <property type="entry name" value="PADR1_N"/>
    <property type="match status" value="1"/>
</dbReference>
<keyword evidence="11" id="KW-0548">Nucleotidyltransferase</keyword>
<dbReference type="SMART" id="SM01335">
    <property type="entry name" value="PADR1"/>
    <property type="match status" value="1"/>
</dbReference>
<dbReference type="GO" id="GO:0051287">
    <property type="term" value="F:NAD binding"/>
    <property type="evidence" value="ECO:0007669"/>
    <property type="project" value="InterPro"/>
</dbReference>
<evidence type="ECO:0000256" key="2">
    <source>
        <dbReference type="ARBA" id="ARBA00004514"/>
    </source>
</evidence>
<dbReference type="InterPro" id="IPR036930">
    <property type="entry name" value="WGR_dom_sf"/>
</dbReference>
<evidence type="ECO:0000256" key="21">
    <source>
        <dbReference type="ARBA" id="ARBA00023163"/>
    </source>
</evidence>
<name>T1G956_HELRO</name>
<dbReference type="EnsemblMetazoa" id="HelroT95414">
    <property type="protein sequence ID" value="HelroP95414"/>
    <property type="gene ID" value="HelroG95414"/>
</dbReference>
<keyword evidence="4" id="KW-0158">Chromosome</keyword>
<dbReference type="Gene3D" id="3.90.228.10">
    <property type="match status" value="1"/>
</dbReference>
<comment type="subcellular location">
    <subcellularLocation>
        <location evidence="1">Chromosome</location>
    </subcellularLocation>
    <subcellularLocation>
        <location evidence="2">Cytoplasm</location>
        <location evidence="2">Cytosol</location>
    </subcellularLocation>
    <subcellularLocation>
        <location evidence="3">Nucleus</location>
        <location evidence="3">Nucleolus</location>
    </subcellularLocation>
</comment>
<dbReference type="InterPro" id="IPR001510">
    <property type="entry name" value="Znf_PARP"/>
</dbReference>
<evidence type="ECO:0000256" key="16">
    <source>
        <dbReference type="ARBA" id="ARBA00022833"/>
    </source>
</evidence>
<keyword evidence="9 30" id="KW-0328">Glycosyltransferase</keyword>
<dbReference type="EMBL" id="AMQM01001383">
    <property type="status" value="NOT_ANNOTATED_CDS"/>
    <property type="molecule type" value="Genomic_DNA"/>
</dbReference>
<evidence type="ECO:0000256" key="6">
    <source>
        <dbReference type="ARBA" id="ARBA00022499"/>
    </source>
</evidence>
<dbReference type="FunCoup" id="T1G956">
    <property type="interactions" value="437"/>
</dbReference>
<dbReference type="Gene3D" id="3.40.50.10190">
    <property type="entry name" value="BRCT domain"/>
    <property type="match status" value="1"/>
</dbReference>
<dbReference type="CDD" id="cd08001">
    <property type="entry name" value="WGR_PARP1_like"/>
    <property type="match status" value="1"/>
</dbReference>
<dbReference type="Pfam" id="PF08063">
    <property type="entry name" value="Zn_ribbon_PADR1"/>
    <property type="match status" value="1"/>
</dbReference>
<evidence type="ECO:0000256" key="23">
    <source>
        <dbReference type="ARBA" id="ARBA00024159"/>
    </source>
</evidence>
<evidence type="ECO:0000313" key="37">
    <source>
        <dbReference type="EMBL" id="ESN96355.1"/>
    </source>
</evidence>
<evidence type="ECO:0000256" key="5">
    <source>
        <dbReference type="ARBA" id="ARBA00022490"/>
    </source>
</evidence>
<comment type="catalytic activity">
    <reaction evidence="29">
        <text>L-seryl-[protein] + NAD(+) = O-(ADP-D-ribosyl)-L-seryl-[protein] + nicotinamide + H(+)</text>
        <dbReference type="Rhea" id="RHEA:58232"/>
        <dbReference type="Rhea" id="RHEA-COMP:9863"/>
        <dbReference type="Rhea" id="RHEA-COMP:15091"/>
        <dbReference type="ChEBI" id="CHEBI:15378"/>
        <dbReference type="ChEBI" id="CHEBI:17154"/>
        <dbReference type="ChEBI" id="CHEBI:29999"/>
        <dbReference type="ChEBI" id="CHEBI:57540"/>
        <dbReference type="ChEBI" id="CHEBI:142556"/>
    </reaction>
    <physiologicalReaction direction="left-to-right" evidence="29">
        <dbReference type="Rhea" id="RHEA:58233"/>
    </physiologicalReaction>
</comment>
<dbReference type="Pfam" id="PF00645">
    <property type="entry name" value="zf-PARP"/>
    <property type="match status" value="2"/>
</dbReference>
<keyword evidence="39" id="KW-1185">Reference proteome</keyword>
<dbReference type="InterPro" id="IPR012317">
    <property type="entry name" value="Poly(ADP-ribose)pol_cat_dom"/>
</dbReference>
<dbReference type="FunFam" id="1.20.142.10:FF:000001">
    <property type="entry name" value="Poly [ADP-ribose] polymerase"/>
    <property type="match status" value="1"/>
</dbReference>
<accession>T1G956</accession>
<evidence type="ECO:0000256" key="25">
    <source>
        <dbReference type="ARBA" id="ARBA00024347"/>
    </source>
</evidence>
<dbReference type="CDD" id="cd01437">
    <property type="entry name" value="parp_like"/>
    <property type="match status" value="1"/>
</dbReference>
<evidence type="ECO:0000256" key="17">
    <source>
        <dbReference type="ARBA" id="ARBA00022859"/>
    </source>
</evidence>
<sequence>MAACKDLPYQVEYAKSGRSICKLCRHLIDCGSLRLAIMLQSPHFDGKMPNWHHYECFWNRVRCLKTDDIHGFKKIRWDDQEKIKKSIEAVKGGKKSAKGSSSSGGKAEDIFYGDYKVEYAKSSRSTCRSCHCYIDKDELRVSKKDYTSEKALMYGPQDEWHHLKCFNEHRLQLQFPESMDPKMLSGFKSLSADDQKLVLETLGKPKTQKRKLDGEKGDAGQPGVKHKKEDDDDDDDDEELMREQSSLEWQMRDKLQECVPSSDVKALLKFNKIKIPSGASKILDCIADAMVFGTLAPCPECQGQLRLSGAVSGYRCTGDISEWTKCQYITDDPERKEFLIPKKYLENNPFLAEYKFEARKKYFPKSSNISIENLQASQSSTTDSQIIKKEVGVEPAAASSSASQPSASTSSQLAFKPLDGLRVSSGGKLALKKEEIKQLVEKMGGKFFEPVYRNVHFAISNIENISKTNRHQTIWQVQRVPVVDIHFLTDLESNVDEDFQTIFKKHTISNWPCDQVKIIEAKPNVRPSTVFLKKEVSLREEIPMMAKMVVKGGAAVDPLSGLEYQAHVLQGESKKDLYTSVLGLVDVAKGTNSFYKLQLLEADSGYDWWLFRSWGRVGTAIGGTKLEKFYDVEEAIEAFEKFYREKTGNVWSKKSSFKKMPYKYFPLDIDYGNEANDEGNDKITQLMSASTSSKLAPEVQDLVRLIFDVENMKKTMLEFEIDLRKMPLGKLSMKQIESAYSVLTDAQQLISTGGSQSYILDASNRFYTLIPHDFGLAKPPLLDNEDIIKTKVAMLDNLLEIEVAYNLLISGSKAGVTGDVDDNYNKLKTDIAVLDKSSEEFQRICQFVKNTHAATHDEYDLQVSEVFTISRLGESKVYESFKSLHNRMLLWHGSRLTNYAGILSKGLRIAPKEAPSTGYMFGKGIYFADMASKSANYCFTSRKDPTGLMLLSEVALGNMHELTQANFITELPRGKHSVKGLGTTAPDPKQNYVCEDGVVIPMGKGVKTKVKLTSLLYNEYIVYDVAQVNMKYLLKLNFKYKRSRY</sequence>
<dbReference type="InterPro" id="IPR038650">
    <property type="entry name" value="PADR1_C_dom_sf"/>
</dbReference>
<dbReference type="FunFam" id="1.10.20.130:FF:000001">
    <property type="entry name" value="Poly [ADP-ribose] polymerase"/>
    <property type="match status" value="1"/>
</dbReference>
<dbReference type="SUPFAM" id="SSF57716">
    <property type="entry name" value="Glucocorticoid receptor-like (DNA-binding domain)"/>
    <property type="match status" value="2"/>
</dbReference>
<feature type="region of interest" description="Disordered" evidence="31">
    <location>
        <begin position="200"/>
        <end position="242"/>
    </location>
</feature>
<evidence type="ECO:0000256" key="12">
    <source>
        <dbReference type="ARBA" id="ARBA00022723"/>
    </source>
</evidence>
<feature type="domain" description="PARP-type" evidence="32">
    <location>
        <begin position="9"/>
        <end position="91"/>
    </location>
</feature>
<keyword evidence="18" id="KW-0805">Transcription regulation</keyword>
<dbReference type="Gene3D" id="1.20.142.10">
    <property type="entry name" value="Poly(ADP-ribose) polymerase, regulatory domain"/>
    <property type="match status" value="1"/>
</dbReference>
<dbReference type="PROSITE" id="PS50064">
    <property type="entry name" value="ZF_PARP_2"/>
    <property type="match status" value="2"/>
</dbReference>
<dbReference type="InterPro" id="IPR049296">
    <property type="entry name" value="PARP1-like_PADR1_N"/>
</dbReference>
<evidence type="ECO:0000256" key="8">
    <source>
        <dbReference type="ARBA" id="ARBA00022588"/>
    </source>
</evidence>
<dbReference type="FunFam" id="3.30.1740.10:FF:000004">
    <property type="entry name" value="Poly [ADP-ribose] polymerase"/>
    <property type="match status" value="1"/>
</dbReference>
<dbReference type="SUPFAM" id="SSF56399">
    <property type="entry name" value="ADP-ribosylation"/>
    <property type="match status" value="1"/>
</dbReference>
<keyword evidence="7" id="KW-0021">Allosteric enzyme</keyword>
<evidence type="ECO:0000256" key="27">
    <source>
        <dbReference type="ARBA" id="ARBA00048241"/>
    </source>
</evidence>
<dbReference type="GO" id="GO:0005829">
    <property type="term" value="C:cytosol"/>
    <property type="evidence" value="ECO:0007669"/>
    <property type="project" value="UniProtKB-SubCell"/>
</dbReference>
<dbReference type="PROSITE" id="PS51060">
    <property type="entry name" value="PARP_ALPHA_HD"/>
    <property type="match status" value="1"/>
</dbReference>
<dbReference type="Pfam" id="PF05406">
    <property type="entry name" value="WGR"/>
    <property type="match status" value="1"/>
</dbReference>
<feature type="domain" description="WGR" evidence="36">
    <location>
        <begin position="565"/>
        <end position="664"/>
    </location>
</feature>
<evidence type="ECO:0000256" key="26">
    <source>
        <dbReference type="ARBA" id="ARBA00033987"/>
    </source>
</evidence>
<dbReference type="SMART" id="SM00773">
    <property type="entry name" value="WGR"/>
    <property type="match status" value="1"/>
</dbReference>
<dbReference type="PIRSF" id="PIRSF000489">
    <property type="entry name" value="NAD_ADPRT"/>
    <property type="match status" value="1"/>
</dbReference>
<evidence type="ECO:0000256" key="18">
    <source>
        <dbReference type="ARBA" id="ARBA00023015"/>
    </source>
</evidence>
<dbReference type="KEGG" id="hro:HELRODRAFT_95414"/>
<keyword evidence="13" id="KW-0677">Repeat</keyword>
<feature type="compositionally biased region" description="Acidic residues" evidence="31">
    <location>
        <begin position="230"/>
        <end position="240"/>
    </location>
</feature>
<evidence type="ECO:0000256" key="22">
    <source>
        <dbReference type="ARBA" id="ARBA00023242"/>
    </source>
</evidence>
<dbReference type="Proteomes" id="UP000015101">
    <property type="component" value="Unassembled WGS sequence"/>
</dbReference>
<dbReference type="PROSITE" id="PS50172">
    <property type="entry name" value="BRCT"/>
    <property type="match status" value="1"/>
</dbReference>
<evidence type="ECO:0000259" key="35">
    <source>
        <dbReference type="PROSITE" id="PS51060"/>
    </source>
</evidence>
<gene>
    <name evidence="38" type="primary">20217603</name>
    <name evidence="37" type="ORF">HELRODRAFT_95414</name>
</gene>
<evidence type="ECO:0000256" key="7">
    <source>
        <dbReference type="ARBA" id="ARBA00022533"/>
    </source>
</evidence>
<dbReference type="FunFam" id="2.20.25.630:FF:000001">
    <property type="entry name" value="Poly [ADP-ribose] polymerase"/>
    <property type="match status" value="1"/>
</dbReference>
<dbReference type="InterPro" id="IPR012982">
    <property type="entry name" value="PARP1-like_PADR1_Zn_ribbon"/>
</dbReference>
<dbReference type="RefSeq" id="XP_009025261.1">
    <property type="nucleotide sequence ID" value="XM_009027013.1"/>
</dbReference>
<dbReference type="PANTHER" id="PTHR10459">
    <property type="entry name" value="DNA LIGASE"/>
    <property type="match status" value="1"/>
</dbReference>
<dbReference type="PANTHER" id="PTHR10459:SF112">
    <property type="entry name" value="POLY [ADP-RIBOSE] POLYMERASE 1"/>
    <property type="match status" value="1"/>
</dbReference>
<evidence type="ECO:0000256" key="3">
    <source>
        <dbReference type="ARBA" id="ARBA00004604"/>
    </source>
</evidence>
<evidence type="ECO:0000256" key="15">
    <source>
        <dbReference type="ARBA" id="ARBA00022771"/>
    </source>
</evidence>
<reference evidence="37 39" key="2">
    <citation type="journal article" date="2013" name="Nature">
        <title>Insights into bilaterian evolution from three spiralian genomes.</title>
        <authorList>
            <person name="Simakov O."/>
            <person name="Marletaz F."/>
            <person name="Cho S.J."/>
            <person name="Edsinger-Gonzales E."/>
            <person name="Havlak P."/>
            <person name="Hellsten U."/>
            <person name="Kuo D.H."/>
            <person name="Larsson T."/>
            <person name="Lv J."/>
            <person name="Arendt D."/>
            <person name="Savage R."/>
            <person name="Osoegawa K."/>
            <person name="de Jong P."/>
            <person name="Grimwood J."/>
            <person name="Chapman J.A."/>
            <person name="Shapiro H."/>
            <person name="Aerts A."/>
            <person name="Otillar R.P."/>
            <person name="Terry A.Y."/>
            <person name="Boore J.L."/>
            <person name="Grigoriev I.V."/>
            <person name="Lindberg D.R."/>
            <person name="Seaver E.C."/>
            <person name="Weisblat D.A."/>
            <person name="Putnam N.H."/>
            <person name="Rokhsar D.S."/>
        </authorList>
    </citation>
    <scope>NUCLEOTIDE SEQUENCE</scope>
</reference>
<dbReference type="Pfam" id="PF02877">
    <property type="entry name" value="PARP_reg"/>
    <property type="match status" value="1"/>
</dbReference>
<dbReference type="InterPro" id="IPR036420">
    <property type="entry name" value="BRCT_dom_sf"/>
</dbReference>
<dbReference type="GO" id="GO:0045087">
    <property type="term" value="P:innate immune response"/>
    <property type="evidence" value="ECO:0007669"/>
    <property type="project" value="UniProtKB-KW"/>
</dbReference>
<feature type="domain" description="PARP alpha-helical" evidence="35">
    <location>
        <begin position="692"/>
        <end position="809"/>
    </location>
</feature>